<accession>A0A3Q2GHJ5</accession>
<dbReference type="Ensembl" id="ENSCVAT00000000129.1">
    <property type="protein sequence ID" value="ENSCVAP00000026025.1"/>
    <property type="gene ID" value="ENSCVAG00000011263.1"/>
</dbReference>
<dbReference type="GeneTree" id="ENSGT00940000168682"/>
<dbReference type="GO" id="GO:0000801">
    <property type="term" value="C:central element"/>
    <property type="evidence" value="ECO:0007669"/>
    <property type="project" value="InterPro"/>
</dbReference>
<protein>
    <submittedName>
        <fullName evidence="2">Synaptonemal complex central element protein 2</fullName>
    </submittedName>
</protein>
<reference evidence="2" key="2">
    <citation type="submission" date="2025-09" db="UniProtKB">
        <authorList>
            <consortium name="Ensembl"/>
        </authorList>
    </citation>
    <scope>IDENTIFICATION</scope>
</reference>
<feature type="region of interest" description="Disordered" evidence="1">
    <location>
        <begin position="1"/>
        <end position="48"/>
    </location>
</feature>
<feature type="compositionally biased region" description="Basic and acidic residues" evidence="1">
    <location>
        <begin position="18"/>
        <end position="35"/>
    </location>
</feature>
<proteinExistence type="predicted"/>
<dbReference type="OMA" id="MDFFFED"/>
<dbReference type="Proteomes" id="UP000265020">
    <property type="component" value="Unassembled WGS sequence"/>
</dbReference>
<dbReference type="InterPro" id="IPR034609">
    <property type="entry name" value="Syce2"/>
</dbReference>
<sequence>MDFFYNDLPSTSSSTLKEGQEDTQMLKDTDSDLSRKTSSNVWISESEEEQSSSYIDDINKKAQEMVEKINLSRTRDEEMIDSFQEKLIEKVTEMCQLMREQMYKIYEKNSSEFQRKLQSLTEVVDNCSKLNYDLLEASQALACLRSGLDIDQGSE</sequence>
<keyword evidence="3" id="KW-1185">Reference proteome</keyword>
<dbReference type="AlphaFoldDB" id="A0A3Q2GHJ5"/>
<dbReference type="PANTHER" id="PTHR28398:SF1">
    <property type="entry name" value="SYNAPTONEMAL COMPLEX CENTRAL ELEMENT PROTEIN 2"/>
    <property type="match status" value="1"/>
</dbReference>
<organism evidence="2 3">
    <name type="scientific">Cyprinodon variegatus</name>
    <name type="common">Sheepshead minnow</name>
    <dbReference type="NCBI Taxonomy" id="28743"/>
    <lineage>
        <taxon>Eukaryota</taxon>
        <taxon>Metazoa</taxon>
        <taxon>Chordata</taxon>
        <taxon>Craniata</taxon>
        <taxon>Vertebrata</taxon>
        <taxon>Euteleostomi</taxon>
        <taxon>Actinopterygii</taxon>
        <taxon>Neopterygii</taxon>
        <taxon>Teleostei</taxon>
        <taxon>Neoteleostei</taxon>
        <taxon>Acanthomorphata</taxon>
        <taxon>Ovalentaria</taxon>
        <taxon>Atherinomorphae</taxon>
        <taxon>Cyprinodontiformes</taxon>
        <taxon>Cyprinodontidae</taxon>
        <taxon>Cyprinodon</taxon>
    </lineage>
</organism>
<name>A0A3Q2GHJ5_CYPVA</name>
<evidence type="ECO:0000313" key="3">
    <source>
        <dbReference type="Proteomes" id="UP000265020"/>
    </source>
</evidence>
<feature type="compositionally biased region" description="Polar residues" evidence="1">
    <location>
        <begin position="8"/>
        <end position="17"/>
    </location>
</feature>
<dbReference type="STRING" id="28743.ENSCVAP00000026025"/>
<dbReference type="GO" id="GO:0007130">
    <property type="term" value="P:synaptonemal complex assembly"/>
    <property type="evidence" value="ECO:0007669"/>
    <property type="project" value="InterPro"/>
</dbReference>
<evidence type="ECO:0000256" key="1">
    <source>
        <dbReference type="SAM" id="MobiDB-lite"/>
    </source>
</evidence>
<dbReference type="PANTHER" id="PTHR28398">
    <property type="entry name" value="SYNAPTONEMAL COMPLEX CENTRAL ELEMENT PROTEIN 2"/>
    <property type="match status" value="1"/>
</dbReference>
<evidence type="ECO:0000313" key="2">
    <source>
        <dbReference type="Ensembl" id="ENSCVAP00000026025.1"/>
    </source>
</evidence>
<reference evidence="2" key="1">
    <citation type="submission" date="2025-08" db="UniProtKB">
        <authorList>
            <consortium name="Ensembl"/>
        </authorList>
    </citation>
    <scope>IDENTIFICATION</scope>
</reference>